<evidence type="ECO:0000313" key="2">
    <source>
        <dbReference type="Proteomes" id="UP000636709"/>
    </source>
</evidence>
<keyword evidence="2" id="KW-1185">Reference proteome</keyword>
<comment type="caution">
    <text evidence="1">The sequence shown here is derived from an EMBL/GenBank/DDBJ whole genome shotgun (WGS) entry which is preliminary data.</text>
</comment>
<reference evidence="1" key="1">
    <citation type="submission" date="2020-07" db="EMBL/GenBank/DDBJ databases">
        <title>Genome sequence and genetic diversity analysis of an under-domesticated orphan crop, white fonio (Digitaria exilis).</title>
        <authorList>
            <person name="Bennetzen J.L."/>
            <person name="Chen S."/>
            <person name="Ma X."/>
            <person name="Wang X."/>
            <person name="Yssel A.E.J."/>
            <person name="Chaluvadi S.R."/>
            <person name="Johnson M."/>
            <person name="Gangashetty P."/>
            <person name="Hamidou F."/>
            <person name="Sanogo M.D."/>
            <person name="Zwaenepoel A."/>
            <person name="Wallace J."/>
            <person name="Van De Peer Y."/>
            <person name="Van Deynze A."/>
        </authorList>
    </citation>
    <scope>NUCLEOTIDE SEQUENCE</scope>
    <source>
        <tissue evidence="1">Leaves</tissue>
    </source>
</reference>
<protein>
    <recommendedName>
        <fullName evidence="3">Reverse transcriptase zinc-binding domain-containing protein</fullName>
    </recommendedName>
</protein>
<gene>
    <name evidence="1" type="ORF">HU200_052758</name>
</gene>
<organism evidence="1 2">
    <name type="scientific">Digitaria exilis</name>
    <dbReference type="NCBI Taxonomy" id="1010633"/>
    <lineage>
        <taxon>Eukaryota</taxon>
        <taxon>Viridiplantae</taxon>
        <taxon>Streptophyta</taxon>
        <taxon>Embryophyta</taxon>
        <taxon>Tracheophyta</taxon>
        <taxon>Spermatophyta</taxon>
        <taxon>Magnoliopsida</taxon>
        <taxon>Liliopsida</taxon>
        <taxon>Poales</taxon>
        <taxon>Poaceae</taxon>
        <taxon>PACMAD clade</taxon>
        <taxon>Panicoideae</taxon>
        <taxon>Panicodae</taxon>
        <taxon>Paniceae</taxon>
        <taxon>Anthephorinae</taxon>
        <taxon>Digitaria</taxon>
    </lineage>
</organism>
<accession>A0A835E8C6</accession>
<evidence type="ECO:0008006" key="3">
    <source>
        <dbReference type="Google" id="ProtNLM"/>
    </source>
</evidence>
<dbReference type="EMBL" id="JACEFO010002299">
    <property type="protein sequence ID" value="KAF8667557.1"/>
    <property type="molecule type" value="Genomic_DNA"/>
</dbReference>
<sequence>MVQFRGAYCTFDTNAIWGAMAEGKHRLFAWLLVQRKILTASGGLVTEPTQRVEIEEWWNASMLGLPKELKRPKTSIMIHTIWNVWKERNRRVFQGVATSPMRVLALIKDDLNYTSLALRREEFSLFS</sequence>
<evidence type="ECO:0000313" key="1">
    <source>
        <dbReference type="EMBL" id="KAF8667557.1"/>
    </source>
</evidence>
<dbReference type="OrthoDB" id="640564at2759"/>
<name>A0A835E8C6_9POAL</name>
<proteinExistence type="predicted"/>
<dbReference type="Proteomes" id="UP000636709">
    <property type="component" value="Unassembled WGS sequence"/>
</dbReference>
<dbReference type="AlphaFoldDB" id="A0A835E8C6"/>